<dbReference type="Pfam" id="PF01168">
    <property type="entry name" value="Ala_racemase_N"/>
    <property type="match status" value="1"/>
</dbReference>
<dbReference type="PANTHER" id="PTHR30511:SF0">
    <property type="entry name" value="ALANINE RACEMASE, CATABOLIC-RELATED"/>
    <property type="match status" value="1"/>
</dbReference>
<dbReference type="OrthoDB" id="8353027at2"/>
<evidence type="ECO:0000313" key="11">
    <source>
        <dbReference type="EMBL" id="OCX20739.1"/>
    </source>
</evidence>
<dbReference type="InterPro" id="IPR001608">
    <property type="entry name" value="Ala_racemase_N"/>
</dbReference>
<dbReference type="GO" id="GO:0005829">
    <property type="term" value="C:cytosol"/>
    <property type="evidence" value="ECO:0007669"/>
    <property type="project" value="TreeGrafter"/>
</dbReference>
<dbReference type="PRINTS" id="PR00992">
    <property type="entry name" value="ALARACEMASE"/>
</dbReference>
<feature type="modified residue" description="N6-(pyridoxal phosphate)lysine" evidence="7 8">
    <location>
        <position position="47"/>
    </location>
</feature>
<comment type="caution">
    <text evidence="11">The sequence shown here is derived from an EMBL/GenBank/DDBJ whole genome shotgun (WGS) entry which is preliminary data.</text>
</comment>
<dbReference type="InterPro" id="IPR000821">
    <property type="entry name" value="Ala_racemase"/>
</dbReference>
<keyword evidence="12" id="KW-1185">Reference proteome</keyword>
<evidence type="ECO:0000256" key="6">
    <source>
        <dbReference type="ARBA" id="ARBA00023235"/>
    </source>
</evidence>
<evidence type="ECO:0000256" key="3">
    <source>
        <dbReference type="ARBA" id="ARBA00007880"/>
    </source>
</evidence>
<feature type="active site" description="Proton acceptor; specific for D-alanine" evidence="7">
    <location>
        <position position="47"/>
    </location>
</feature>
<dbReference type="EMBL" id="MDEO01000029">
    <property type="protein sequence ID" value="OCX20739.1"/>
    <property type="molecule type" value="Genomic_DNA"/>
</dbReference>
<evidence type="ECO:0000313" key="12">
    <source>
        <dbReference type="Proteomes" id="UP000094412"/>
    </source>
</evidence>
<comment type="pathway">
    <text evidence="7">Amino-acid biosynthesis; D-alanine biosynthesis; D-alanine from L-alanine: step 1/1.</text>
</comment>
<feature type="binding site" evidence="7 9">
    <location>
        <position position="141"/>
    </location>
    <ligand>
        <name>substrate</name>
    </ligand>
</feature>
<dbReference type="InterPro" id="IPR029066">
    <property type="entry name" value="PLP-binding_barrel"/>
</dbReference>
<proteinExistence type="inferred from homology"/>
<dbReference type="GO" id="GO:0008784">
    <property type="term" value="F:alanine racemase activity"/>
    <property type="evidence" value="ECO:0007669"/>
    <property type="project" value="UniProtKB-UniRule"/>
</dbReference>
<dbReference type="CDD" id="cd00430">
    <property type="entry name" value="PLPDE_III_AR"/>
    <property type="match status" value="1"/>
</dbReference>
<dbReference type="UniPathway" id="UPA00042">
    <property type="reaction ID" value="UER00497"/>
</dbReference>
<gene>
    <name evidence="11" type="ORF">QV13_08695</name>
</gene>
<keyword evidence="6 7" id="KW-0413">Isomerase</keyword>
<evidence type="ECO:0000256" key="2">
    <source>
        <dbReference type="ARBA" id="ARBA00001933"/>
    </source>
</evidence>
<comment type="function">
    <text evidence="7">Catalyzes the interconversion of L-alanine and D-alanine. May also act on other amino acids.</text>
</comment>
<keyword evidence="5 7" id="KW-0663">Pyridoxal phosphate</keyword>
<dbReference type="SUPFAM" id="SSF51419">
    <property type="entry name" value="PLP-binding barrel"/>
    <property type="match status" value="1"/>
</dbReference>
<evidence type="ECO:0000256" key="9">
    <source>
        <dbReference type="PIRSR" id="PIRSR600821-52"/>
    </source>
</evidence>
<dbReference type="InterPro" id="IPR009006">
    <property type="entry name" value="Ala_racemase/Decarboxylase_C"/>
</dbReference>
<dbReference type="AlphaFoldDB" id="A0A1C2E179"/>
<protein>
    <recommendedName>
        <fullName evidence="4 7">Alanine racemase</fullName>
        <ecNumber evidence="4 7">5.1.1.1</ecNumber>
    </recommendedName>
</protein>
<accession>A0A1C2E179</accession>
<comment type="similarity">
    <text evidence="3 7">Belongs to the alanine racemase family.</text>
</comment>
<dbReference type="PANTHER" id="PTHR30511">
    <property type="entry name" value="ALANINE RACEMASE"/>
    <property type="match status" value="1"/>
</dbReference>
<dbReference type="InterPro" id="IPR011079">
    <property type="entry name" value="Ala_racemase_C"/>
</dbReference>
<dbReference type="HAMAP" id="MF_01201">
    <property type="entry name" value="Ala_racemase"/>
    <property type="match status" value="1"/>
</dbReference>
<dbReference type="STRING" id="1566387.QV13_08695"/>
<evidence type="ECO:0000256" key="5">
    <source>
        <dbReference type="ARBA" id="ARBA00022898"/>
    </source>
</evidence>
<dbReference type="InterPro" id="IPR020622">
    <property type="entry name" value="Ala_racemase_pyridoxalP-BS"/>
</dbReference>
<dbReference type="GO" id="GO:0030170">
    <property type="term" value="F:pyridoxal phosphate binding"/>
    <property type="evidence" value="ECO:0007669"/>
    <property type="project" value="UniProtKB-UniRule"/>
</dbReference>
<evidence type="ECO:0000259" key="10">
    <source>
        <dbReference type="SMART" id="SM01005"/>
    </source>
</evidence>
<dbReference type="Gene3D" id="3.20.20.10">
    <property type="entry name" value="Alanine racemase"/>
    <property type="match status" value="1"/>
</dbReference>
<dbReference type="Proteomes" id="UP000094412">
    <property type="component" value="Unassembled WGS sequence"/>
</dbReference>
<name>A0A1C2E179_9HYPH</name>
<dbReference type="GO" id="GO:0030632">
    <property type="term" value="P:D-alanine biosynthetic process"/>
    <property type="evidence" value="ECO:0007669"/>
    <property type="project" value="UniProtKB-UniRule"/>
</dbReference>
<evidence type="ECO:0000256" key="7">
    <source>
        <dbReference type="HAMAP-Rule" id="MF_01201"/>
    </source>
</evidence>
<dbReference type="SMART" id="SM01005">
    <property type="entry name" value="Ala_racemase_C"/>
    <property type="match status" value="1"/>
</dbReference>
<comment type="catalytic activity">
    <reaction evidence="1 7">
        <text>L-alanine = D-alanine</text>
        <dbReference type="Rhea" id="RHEA:20249"/>
        <dbReference type="ChEBI" id="CHEBI:57416"/>
        <dbReference type="ChEBI" id="CHEBI:57972"/>
        <dbReference type="EC" id="5.1.1.1"/>
    </reaction>
</comment>
<dbReference type="Pfam" id="PF00842">
    <property type="entry name" value="Ala_racemase_C"/>
    <property type="match status" value="1"/>
</dbReference>
<dbReference type="PROSITE" id="PS00395">
    <property type="entry name" value="ALANINE_RACEMASE"/>
    <property type="match status" value="1"/>
</dbReference>
<organism evidence="11 12">
    <name type="scientific">Mesorhizobium hungaricum</name>
    <dbReference type="NCBI Taxonomy" id="1566387"/>
    <lineage>
        <taxon>Bacteria</taxon>
        <taxon>Pseudomonadati</taxon>
        <taxon>Pseudomonadota</taxon>
        <taxon>Alphaproteobacteria</taxon>
        <taxon>Hyphomicrobiales</taxon>
        <taxon>Phyllobacteriaceae</taxon>
        <taxon>Mesorhizobium</taxon>
    </lineage>
</organism>
<dbReference type="SUPFAM" id="SSF50621">
    <property type="entry name" value="Alanine racemase C-terminal domain-like"/>
    <property type="match status" value="1"/>
</dbReference>
<sequence length="404" mass="44354">MNQVANVARYLPLDSAVLEVDLDAVRANYITMTGILGRDVTTAAVVKSDAYGLGLEPLARTLWDVGCTSFFVANLEEALRLRAVCPFARIAVFHDDYVRFRRIYRLEDIQPVINTPEELDFHFRTAATDPYLLNVDTGFSRLGLSSSEVSDFSNKEWFFRHPPRILVSHLACSDHSSDAMNEVQKLRFESLRASIRPMASSLVASAGAWLDTSFHFNLARIGSALFGLNNAGIRPNPLCPVLSLRARVLAVREVSAHEAVGYGATFRARRNSRIAIVGIGYAQGLPWACAGRISVRLGAHSAPVVGCISMEYVTVDVTDVPPELCGPGTWAQFLHDEFDVGDLAAEIGVNAQEIVMRLGSGCLKRHRQDGSEEAELIVWRQRHPAPETLGFYHSTGDRVALGGV</sequence>
<feature type="active site" description="Proton acceptor; specific for L-alanine" evidence="7">
    <location>
        <position position="262"/>
    </location>
</feature>
<feature type="binding site" evidence="7 9">
    <location>
        <position position="310"/>
    </location>
    <ligand>
        <name>substrate</name>
    </ligand>
</feature>
<evidence type="ECO:0000256" key="4">
    <source>
        <dbReference type="ARBA" id="ARBA00013089"/>
    </source>
</evidence>
<dbReference type="NCBIfam" id="TIGR00492">
    <property type="entry name" value="alr"/>
    <property type="match status" value="1"/>
</dbReference>
<dbReference type="Gene3D" id="2.40.37.10">
    <property type="entry name" value="Lyase, Ornithine Decarboxylase, Chain A, domain 1"/>
    <property type="match status" value="1"/>
</dbReference>
<feature type="domain" description="Alanine racemase C-terminal" evidence="10">
    <location>
        <begin position="241"/>
        <end position="367"/>
    </location>
</feature>
<dbReference type="EC" id="5.1.1.1" evidence="4 7"/>
<evidence type="ECO:0000256" key="8">
    <source>
        <dbReference type="PIRSR" id="PIRSR600821-50"/>
    </source>
</evidence>
<reference evidence="11 12" key="1">
    <citation type="submission" date="2016-08" db="EMBL/GenBank/DDBJ databases">
        <title>Whole genome sequence of Mesorhizobium sp. strain UASWS1009 isolated from industrial sewage.</title>
        <authorList>
            <person name="Crovadore J."/>
            <person name="Calmin G."/>
            <person name="Chablais R."/>
            <person name="Cochard B."/>
            <person name="Lefort F."/>
        </authorList>
    </citation>
    <scope>NUCLEOTIDE SEQUENCE [LARGE SCALE GENOMIC DNA]</scope>
    <source>
        <strain evidence="11 12">UASWS1009</strain>
    </source>
</reference>
<evidence type="ECO:0000256" key="1">
    <source>
        <dbReference type="ARBA" id="ARBA00000316"/>
    </source>
</evidence>
<comment type="cofactor">
    <cofactor evidence="2 7 8">
        <name>pyridoxal 5'-phosphate</name>
        <dbReference type="ChEBI" id="CHEBI:597326"/>
    </cofactor>
</comment>